<feature type="compositionally biased region" description="Low complexity" evidence="1">
    <location>
        <begin position="200"/>
        <end position="212"/>
    </location>
</feature>
<evidence type="ECO:0000313" key="4">
    <source>
        <dbReference type="EMBL" id="ADV68092.1"/>
    </source>
</evidence>
<dbReference type="KEGG" id="dmr:Deima_2457"/>
<dbReference type="AlphaFoldDB" id="E8UAK3"/>
<keyword evidence="2" id="KW-0732">Signal</keyword>
<proteinExistence type="predicted"/>
<dbReference type="eggNOG" id="COG5479">
    <property type="taxonomic scope" value="Bacteria"/>
</dbReference>
<evidence type="ECO:0000259" key="3">
    <source>
        <dbReference type="Pfam" id="PF14326"/>
    </source>
</evidence>
<dbReference type="RefSeq" id="WP_013557597.1">
    <property type="nucleotide sequence ID" value="NC_014958.1"/>
</dbReference>
<sequence length="310" mass="33622" precursor="true">MNKFLLPLTLLLGTASAAPQISAQSIIVNPVKPSLGVKVWTDRDATGAQTPIYRVGERIRLFVTPSQDAYVYLFNVNPDGRVDQILPNKFASGDAFVKANTVKAFPGTNDRFTFDIAGPNGVNKVLALASKTPLNLSQLSSFKSSQDSFATVNVTGQEKFAQALSIVVNPVPQNNWVTDTAAYNVAGATQATQPAPPAAQPLATQPAQNAPAERQKVLVQSITTQPAQNAPAWTQSGDWKYSFTNRQQTLRSVYDHYNRELQGQGYKMVSMNAKGNQITAQYRRDGGTATLTVKGMGNSGKFEVRVQRRS</sequence>
<dbReference type="Proteomes" id="UP000008635">
    <property type="component" value="Chromosome"/>
</dbReference>
<reference evidence="4 5" key="1">
    <citation type="journal article" date="2011" name="Stand. Genomic Sci.">
        <title>Complete genome sequence of Deinococcus maricopensis type strain (LB-34).</title>
        <authorList>
            <person name="Pukall R."/>
            <person name="Zeytun A."/>
            <person name="Lucas S."/>
            <person name="Lapidus A."/>
            <person name="Hammon N."/>
            <person name="Deshpande S."/>
            <person name="Nolan M."/>
            <person name="Cheng J.F."/>
            <person name="Pitluck S."/>
            <person name="Liolios K."/>
            <person name="Pagani I."/>
            <person name="Mikhailova N."/>
            <person name="Ivanova N."/>
            <person name="Mavromatis K."/>
            <person name="Pati A."/>
            <person name="Tapia R."/>
            <person name="Han C."/>
            <person name="Goodwin L."/>
            <person name="Chen A."/>
            <person name="Palaniappan K."/>
            <person name="Land M."/>
            <person name="Hauser L."/>
            <person name="Chang Y.J."/>
            <person name="Jeffries C.D."/>
            <person name="Brambilla E.M."/>
            <person name="Rohde M."/>
            <person name="Goker M."/>
            <person name="Detter J.C."/>
            <person name="Woyke T."/>
            <person name="Bristow J."/>
            <person name="Eisen J.A."/>
            <person name="Markowitz V."/>
            <person name="Hugenholtz P."/>
            <person name="Kyrpides N.C."/>
            <person name="Klenk H.P."/>
        </authorList>
    </citation>
    <scope>NUCLEOTIDE SEQUENCE [LARGE SCALE GENOMIC DNA]</scope>
    <source>
        <strain evidence="5">DSM 21211 / LMG 22137 / NRRL B-23946 / LB-34</strain>
    </source>
</reference>
<evidence type="ECO:0000313" key="5">
    <source>
        <dbReference type="Proteomes" id="UP000008635"/>
    </source>
</evidence>
<dbReference type="PANTHER" id="PTHR36194">
    <property type="entry name" value="S-LAYER-LIKE PROTEIN"/>
    <property type="match status" value="1"/>
</dbReference>
<dbReference type="Pfam" id="PF14326">
    <property type="entry name" value="DUF4384"/>
    <property type="match status" value="1"/>
</dbReference>
<name>E8UAK3_DEIML</name>
<reference evidence="5" key="2">
    <citation type="submission" date="2011-01" db="EMBL/GenBank/DDBJ databases">
        <title>The complete genome of Deinococcus maricopensis DSM 21211.</title>
        <authorList>
            <consortium name="US DOE Joint Genome Institute (JGI-PGF)"/>
            <person name="Lucas S."/>
            <person name="Copeland A."/>
            <person name="Lapidus A."/>
            <person name="Goodwin L."/>
            <person name="Pitluck S."/>
            <person name="Kyrpides N."/>
            <person name="Mavromatis K."/>
            <person name="Pagani I."/>
            <person name="Ivanova N."/>
            <person name="Ovchinnikova G."/>
            <person name="Zeytun A."/>
            <person name="Detter J.C."/>
            <person name="Han C."/>
            <person name="Land M."/>
            <person name="Hauser L."/>
            <person name="Markowitz V."/>
            <person name="Cheng J.-F."/>
            <person name="Hugenholtz P."/>
            <person name="Woyke T."/>
            <person name="Wu D."/>
            <person name="Pukall R."/>
            <person name="Gehrich-Schroeter G."/>
            <person name="Brambilla E."/>
            <person name="Klenk H.-P."/>
            <person name="Eisen J.A."/>
        </authorList>
    </citation>
    <scope>NUCLEOTIDE SEQUENCE [LARGE SCALE GENOMIC DNA]</scope>
    <source>
        <strain evidence="5">DSM 21211 / LMG 22137 / NRRL B-23946 / LB-34</strain>
    </source>
</reference>
<organism evidence="4 5">
    <name type="scientific">Deinococcus maricopensis (strain DSM 21211 / LMG 22137 / NRRL B-23946 / LB-34)</name>
    <dbReference type="NCBI Taxonomy" id="709986"/>
    <lineage>
        <taxon>Bacteria</taxon>
        <taxon>Thermotogati</taxon>
        <taxon>Deinococcota</taxon>
        <taxon>Deinococci</taxon>
        <taxon>Deinococcales</taxon>
        <taxon>Deinococcaceae</taxon>
        <taxon>Deinococcus</taxon>
    </lineage>
</organism>
<dbReference type="EMBL" id="CP002454">
    <property type="protein sequence ID" value="ADV68092.1"/>
    <property type="molecule type" value="Genomic_DNA"/>
</dbReference>
<evidence type="ECO:0000256" key="2">
    <source>
        <dbReference type="SAM" id="SignalP"/>
    </source>
</evidence>
<feature type="region of interest" description="Disordered" evidence="1">
    <location>
        <begin position="192"/>
        <end position="213"/>
    </location>
</feature>
<keyword evidence="5" id="KW-1185">Reference proteome</keyword>
<feature type="signal peptide" evidence="2">
    <location>
        <begin position="1"/>
        <end position="17"/>
    </location>
</feature>
<dbReference type="InterPro" id="IPR025493">
    <property type="entry name" value="DUF4384"/>
</dbReference>
<protein>
    <submittedName>
        <fullName evidence="4">S-layer-like protein array-related protein</fullName>
    </submittedName>
</protein>
<dbReference type="OrthoDB" id="63947at2"/>
<dbReference type="STRING" id="709986.Deima_2457"/>
<accession>E8UAK3</accession>
<dbReference type="HOGENOM" id="CLU_917418_0_0_0"/>
<dbReference type="PANTHER" id="PTHR36194:SF1">
    <property type="entry name" value="S-LAYER-LIKE PROTEIN"/>
    <property type="match status" value="1"/>
</dbReference>
<gene>
    <name evidence="4" type="ordered locus">Deima_2457</name>
</gene>
<feature type="chain" id="PRO_5003231859" evidence="2">
    <location>
        <begin position="18"/>
        <end position="310"/>
    </location>
</feature>
<feature type="domain" description="DUF4384" evidence="3">
    <location>
        <begin position="53"/>
        <end position="133"/>
    </location>
</feature>
<evidence type="ECO:0000256" key="1">
    <source>
        <dbReference type="SAM" id="MobiDB-lite"/>
    </source>
</evidence>